<feature type="region of interest" description="Disordered" evidence="1">
    <location>
        <begin position="46"/>
        <end position="65"/>
    </location>
</feature>
<reference evidence="2" key="1">
    <citation type="submission" date="2014-09" db="EMBL/GenBank/DDBJ databases">
        <authorList>
            <person name="Magalhaes I.L.F."/>
            <person name="Oliveira U."/>
            <person name="Santos F.R."/>
            <person name="Vidigal T.H.D.A."/>
            <person name="Brescovit A.D."/>
            <person name="Santos A.J."/>
        </authorList>
    </citation>
    <scope>NUCLEOTIDE SEQUENCE</scope>
    <source>
        <tissue evidence="2">Shoot tissue taken approximately 20 cm above the soil surface</tissue>
    </source>
</reference>
<dbReference type="EMBL" id="GBRH01221199">
    <property type="protein sequence ID" value="JAD76696.1"/>
    <property type="molecule type" value="Transcribed_RNA"/>
</dbReference>
<accession>A0A0A9CM88</accession>
<reference evidence="2" key="2">
    <citation type="journal article" date="2015" name="Data Brief">
        <title>Shoot transcriptome of the giant reed, Arundo donax.</title>
        <authorList>
            <person name="Barrero R.A."/>
            <person name="Guerrero F.D."/>
            <person name="Moolhuijzen P."/>
            <person name="Goolsby J.A."/>
            <person name="Tidwell J."/>
            <person name="Bellgard S.E."/>
            <person name="Bellgard M.I."/>
        </authorList>
    </citation>
    <scope>NUCLEOTIDE SEQUENCE</scope>
    <source>
        <tissue evidence="2">Shoot tissue taken approximately 20 cm above the soil surface</tissue>
    </source>
</reference>
<protein>
    <submittedName>
        <fullName evidence="2">Uncharacterized protein</fullName>
    </submittedName>
</protein>
<sequence>MILDNVYTPQATVLFGFCPPFFHIQSTNAREHVNGIPAIILFSNSQVSPPAATSGSSNFATHLGW</sequence>
<evidence type="ECO:0000313" key="2">
    <source>
        <dbReference type="EMBL" id="JAD76696.1"/>
    </source>
</evidence>
<organism evidence="2">
    <name type="scientific">Arundo donax</name>
    <name type="common">Giant reed</name>
    <name type="synonym">Donax arundinaceus</name>
    <dbReference type="NCBI Taxonomy" id="35708"/>
    <lineage>
        <taxon>Eukaryota</taxon>
        <taxon>Viridiplantae</taxon>
        <taxon>Streptophyta</taxon>
        <taxon>Embryophyta</taxon>
        <taxon>Tracheophyta</taxon>
        <taxon>Spermatophyta</taxon>
        <taxon>Magnoliopsida</taxon>
        <taxon>Liliopsida</taxon>
        <taxon>Poales</taxon>
        <taxon>Poaceae</taxon>
        <taxon>PACMAD clade</taxon>
        <taxon>Arundinoideae</taxon>
        <taxon>Arundineae</taxon>
        <taxon>Arundo</taxon>
    </lineage>
</organism>
<dbReference type="AlphaFoldDB" id="A0A0A9CM88"/>
<evidence type="ECO:0000256" key="1">
    <source>
        <dbReference type="SAM" id="MobiDB-lite"/>
    </source>
</evidence>
<proteinExistence type="predicted"/>
<name>A0A0A9CM88_ARUDO</name>